<evidence type="ECO:0000256" key="5">
    <source>
        <dbReference type="ARBA" id="ARBA00023136"/>
    </source>
</evidence>
<dbReference type="InterPro" id="IPR005171">
    <property type="entry name" value="Cyt_c_oxidase_su4_prok"/>
</dbReference>
<dbReference type="Pfam" id="PF03626">
    <property type="entry name" value="COX4_pro"/>
    <property type="match status" value="1"/>
</dbReference>
<keyword evidence="3 6" id="KW-0812">Transmembrane</keyword>
<comment type="caution">
    <text evidence="8">The sequence shown here is derived from an EMBL/GenBank/DDBJ whole genome shotgun (WGS) entry which is preliminary data.</text>
</comment>
<evidence type="ECO:0000256" key="2">
    <source>
        <dbReference type="ARBA" id="ARBA00022475"/>
    </source>
</evidence>
<dbReference type="GO" id="GO:0005886">
    <property type="term" value="C:plasma membrane"/>
    <property type="evidence" value="ECO:0007669"/>
    <property type="project" value="UniProtKB-SubCell"/>
</dbReference>
<evidence type="ECO:0000313" key="9">
    <source>
        <dbReference type="Proteomes" id="UP000532373"/>
    </source>
</evidence>
<evidence type="ECO:0000256" key="6">
    <source>
        <dbReference type="SAM" id="Phobius"/>
    </source>
</evidence>
<dbReference type="Proteomes" id="UP000532373">
    <property type="component" value="Unassembled WGS sequence"/>
</dbReference>
<evidence type="ECO:0000256" key="3">
    <source>
        <dbReference type="ARBA" id="ARBA00022692"/>
    </source>
</evidence>
<keyword evidence="5 6" id="KW-0472">Membrane</keyword>
<dbReference type="AlphaFoldDB" id="A0A8E2BCM6"/>
<comment type="subcellular location">
    <subcellularLocation>
        <location evidence="1">Cell membrane</location>
        <topology evidence="1">Multi-pass membrane protein</topology>
    </subcellularLocation>
</comment>
<proteinExistence type="predicted"/>
<keyword evidence="4 6" id="KW-1133">Transmembrane helix</keyword>
<reference evidence="8 9" key="1">
    <citation type="submission" date="2020-08" db="EMBL/GenBank/DDBJ databases">
        <title>Genomic Encyclopedia of Type Strains, Phase IV (KMG-IV): sequencing the most valuable type-strain genomes for metagenomic binning, comparative biology and taxonomic classification.</title>
        <authorList>
            <person name="Goeker M."/>
        </authorList>
    </citation>
    <scope>NUCLEOTIDE SEQUENCE [LARGE SCALE GENOMIC DNA]</scope>
    <source>
        <strain evidence="8 9">DSM 17454</strain>
    </source>
</reference>
<organism evidence="8 9">
    <name type="scientific">Aminobacter carboxidus</name>
    <dbReference type="NCBI Taxonomy" id="376165"/>
    <lineage>
        <taxon>Bacteria</taxon>
        <taxon>Pseudomonadati</taxon>
        <taxon>Pseudomonadota</taxon>
        <taxon>Alphaproteobacteria</taxon>
        <taxon>Hyphomicrobiales</taxon>
        <taxon>Phyllobacteriaceae</taxon>
        <taxon>Aminobacter</taxon>
    </lineage>
</organism>
<evidence type="ECO:0000256" key="7">
    <source>
        <dbReference type="SAM" id="SignalP"/>
    </source>
</evidence>
<dbReference type="RefSeq" id="WP_184767452.1">
    <property type="nucleotide sequence ID" value="NZ_JACHGI010000001.1"/>
</dbReference>
<evidence type="ECO:0000256" key="4">
    <source>
        <dbReference type="ARBA" id="ARBA00022989"/>
    </source>
</evidence>
<keyword evidence="7" id="KW-0732">Signal</keyword>
<keyword evidence="2" id="KW-1003">Cell membrane</keyword>
<feature type="transmembrane region" description="Helical" evidence="6">
    <location>
        <begin position="37"/>
        <end position="58"/>
    </location>
</feature>
<feature type="transmembrane region" description="Helical" evidence="6">
    <location>
        <begin position="70"/>
        <end position="93"/>
    </location>
</feature>
<feature type="signal peptide" evidence="7">
    <location>
        <begin position="1"/>
        <end position="29"/>
    </location>
</feature>
<evidence type="ECO:0008006" key="10">
    <source>
        <dbReference type="Google" id="ProtNLM"/>
    </source>
</evidence>
<gene>
    <name evidence="8" type="ORF">HNQ96_000767</name>
</gene>
<evidence type="ECO:0000313" key="8">
    <source>
        <dbReference type="EMBL" id="MBB6464920.1"/>
    </source>
</evidence>
<sequence>MSSVDPSNLRRLTFAWLALLALSGASAFAAQLSWAVIGLVFGLGFAFFKVRLVARDFMGLRGSNPTIRRALLCWCLVLALGALARTLVVFVAAG</sequence>
<feature type="chain" id="PRO_5034564500" description="Nitric oxide reductase F protein" evidence="7">
    <location>
        <begin position="30"/>
        <end position="94"/>
    </location>
</feature>
<evidence type="ECO:0000256" key="1">
    <source>
        <dbReference type="ARBA" id="ARBA00004651"/>
    </source>
</evidence>
<dbReference type="EMBL" id="JACHGI010000001">
    <property type="protein sequence ID" value="MBB6464920.1"/>
    <property type="molecule type" value="Genomic_DNA"/>
</dbReference>
<name>A0A8E2BCM6_9HYPH</name>
<accession>A0A8E2BCM6</accession>
<protein>
    <recommendedName>
        <fullName evidence="10">Nitric oxide reductase F protein</fullName>
    </recommendedName>
</protein>